<feature type="compositionally biased region" description="Low complexity" evidence="1">
    <location>
        <begin position="51"/>
        <end position="65"/>
    </location>
</feature>
<accession>A0ABS2E9J0</accession>
<feature type="domain" description="DUF1540" evidence="2">
    <location>
        <begin position="5"/>
        <end position="42"/>
    </location>
</feature>
<dbReference type="EMBL" id="JACLYY010000008">
    <property type="protein sequence ID" value="MBM6738307.1"/>
    <property type="molecule type" value="Genomic_DNA"/>
</dbReference>
<dbReference type="RefSeq" id="WP_138302689.1">
    <property type="nucleotide sequence ID" value="NZ_JACLYY010000008.1"/>
</dbReference>
<organism evidence="3 4">
    <name type="scientific">Faecalicatena fissicatena</name>
    <dbReference type="NCBI Taxonomy" id="290055"/>
    <lineage>
        <taxon>Bacteria</taxon>
        <taxon>Bacillati</taxon>
        <taxon>Bacillota</taxon>
        <taxon>Clostridia</taxon>
        <taxon>Lachnospirales</taxon>
        <taxon>Lachnospiraceae</taxon>
        <taxon>Faecalicatena</taxon>
    </lineage>
</organism>
<evidence type="ECO:0000256" key="1">
    <source>
        <dbReference type="SAM" id="MobiDB-lite"/>
    </source>
</evidence>
<name>A0ABS2E9J0_9FIRM</name>
<comment type="caution">
    <text evidence="3">The sequence shown here is derived from an EMBL/GenBank/DDBJ whole genome shotgun (WGS) entry which is preliminary data.</text>
</comment>
<reference evidence="3 4" key="1">
    <citation type="journal article" date="2021" name="Sci. Rep.">
        <title>The distribution of antibiotic resistance genes in chicken gut microbiota commensals.</title>
        <authorList>
            <person name="Juricova H."/>
            <person name="Matiasovicova J."/>
            <person name="Kubasova T."/>
            <person name="Cejkova D."/>
            <person name="Rychlik I."/>
        </authorList>
    </citation>
    <scope>NUCLEOTIDE SEQUENCE [LARGE SCALE GENOMIC DNA]</scope>
    <source>
        <strain evidence="3 4">An773</strain>
    </source>
</reference>
<feature type="domain" description="DUF1540" evidence="2">
    <location>
        <begin position="86"/>
        <end position="124"/>
    </location>
</feature>
<keyword evidence="4" id="KW-1185">Reference proteome</keyword>
<evidence type="ECO:0000259" key="2">
    <source>
        <dbReference type="Pfam" id="PF07561"/>
    </source>
</evidence>
<gene>
    <name evidence="3" type="ORF">H7U36_09400</name>
</gene>
<evidence type="ECO:0000313" key="4">
    <source>
        <dbReference type="Proteomes" id="UP000716906"/>
    </source>
</evidence>
<dbReference type="InterPro" id="IPR011437">
    <property type="entry name" value="DUF1540"/>
</dbReference>
<protein>
    <submittedName>
        <fullName evidence="3">DUF1540 domain-containing protein</fullName>
    </submittedName>
</protein>
<dbReference type="Pfam" id="PF07561">
    <property type="entry name" value="DUF1540"/>
    <property type="match status" value="2"/>
</dbReference>
<feature type="region of interest" description="Disordered" evidence="1">
    <location>
        <begin position="40"/>
        <end position="65"/>
    </location>
</feature>
<sequence>MPELKCTVQTCMHNQNYYCTLDKIQVGGNSAQRAEETSCDSFQERGGAQTNSFGGSYSNSQSNSYSGAAGMGMGNSTGSASACSCVDCQAVQCKYNDNCHCNAGKISVEGGNACQSSQTECTTFTC</sequence>
<evidence type="ECO:0000313" key="3">
    <source>
        <dbReference type="EMBL" id="MBM6738307.1"/>
    </source>
</evidence>
<dbReference type="Proteomes" id="UP000716906">
    <property type="component" value="Unassembled WGS sequence"/>
</dbReference>
<proteinExistence type="predicted"/>